<gene>
    <name evidence="1" type="ORF">HNY73_006346</name>
</gene>
<protein>
    <submittedName>
        <fullName evidence="1">Uncharacterized protein</fullName>
    </submittedName>
</protein>
<dbReference type="Proteomes" id="UP000807504">
    <property type="component" value="Unassembled WGS sequence"/>
</dbReference>
<evidence type="ECO:0000313" key="1">
    <source>
        <dbReference type="EMBL" id="KAF8791490.1"/>
    </source>
</evidence>
<dbReference type="AlphaFoldDB" id="A0A8T0FPV7"/>
<sequence length="80" mass="9195">MHMKKVISSEDCFAGKGLFSFANKIGLSPNSTTVITLEKLAQKLYLRDNAFCLSEGNCFIIYKRDLLFVVKTWLSDQRYH</sequence>
<organism evidence="1 2">
    <name type="scientific">Argiope bruennichi</name>
    <name type="common">Wasp spider</name>
    <name type="synonym">Aranea bruennichi</name>
    <dbReference type="NCBI Taxonomy" id="94029"/>
    <lineage>
        <taxon>Eukaryota</taxon>
        <taxon>Metazoa</taxon>
        <taxon>Ecdysozoa</taxon>
        <taxon>Arthropoda</taxon>
        <taxon>Chelicerata</taxon>
        <taxon>Arachnida</taxon>
        <taxon>Araneae</taxon>
        <taxon>Araneomorphae</taxon>
        <taxon>Entelegynae</taxon>
        <taxon>Araneoidea</taxon>
        <taxon>Araneidae</taxon>
        <taxon>Argiope</taxon>
    </lineage>
</organism>
<reference evidence="1" key="2">
    <citation type="submission" date="2020-06" db="EMBL/GenBank/DDBJ databases">
        <authorList>
            <person name="Sheffer M."/>
        </authorList>
    </citation>
    <scope>NUCLEOTIDE SEQUENCE</scope>
</reference>
<accession>A0A8T0FPV7</accession>
<evidence type="ECO:0000313" key="2">
    <source>
        <dbReference type="Proteomes" id="UP000807504"/>
    </source>
</evidence>
<proteinExistence type="predicted"/>
<comment type="caution">
    <text evidence="1">The sequence shown here is derived from an EMBL/GenBank/DDBJ whole genome shotgun (WGS) entry which is preliminary data.</text>
</comment>
<keyword evidence="2" id="KW-1185">Reference proteome</keyword>
<name>A0A8T0FPV7_ARGBR</name>
<dbReference type="EMBL" id="JABXBU010000011">
    <property type="protein sequence ID" value="KAF8791490.1"/>
    <property type="molecule type" value="Genomic_DNA"/>
</dbReference>
<reference evidence="1" key="1">
    <citation type="journal article" date="2020" name="bioRxiv">
        <title>Chromosome-level reference genome of the European wasp spider Argiope bruennichi: a resource for studies on range expansion and evolutionary adaptation.</title>
        <authorList>
            <person name="Sheffer M.M."/>
            <person name="Hoppe A."/>
            <person name="Krehenwinkel H."/>
            <person name="Uhl G."/>
            <person name="Kuss A.W."/>
            <person name="Jensen L."/>
            <person name="Jensen C."/>
            <person name="Gillespie R.G."/>
            <person name="Hoff K.J."/>
            <person name="Prost S."/>
        </authorList>
    </citation>
    <scope>NUCLEOTIDE SEQUENCE</scope>
</reference>